<accession>A0A7J8PY88</accession>
<organism evidence="1 2">
    <name type="scientific">Gossypium raimondii</name>
    <name type="common">Peruvian cotton</name>
    <name type="synonym">Gossypium klotzschianum subsp. raimondii</name>
    <dbReference type="NCBI Taxonomy" id="29730"/>
    <lineage>
        <taxon>Eukaryota</taxon>
        <taxon>Viridiplantae</taxon>
        <taxon>Streptophyta</taxon>
        <taxon>Embryophyta</taxon>
        <taxon>Tracheophyta</taxon>
        <taxon>Spermatophyta</taxon>
        <taxon>Magnoliopsida</taxon>
        <taxon>eudicotyledons</taxon>
        <taxon>Gunneridae</taxon>
        <taxon>Pentapetalae</taxon>
        <taxon>rosids</taxon>
        <taxon>malvids</taxon>
        <taxon>Malvales</taxon>
        <taxon>Malvaceae</taxon>
        <taxon>Malvoideae</taxon>
        <taxon>Gossypium</taxon>
    </lineage>
</organism>
<dbReference type="Proteomes" id="UP000593578">
    <property type="component" value="Unassembled WGS sequence"/>
</dbReference>
<gene>
    <name evidence="1" type="ORF">Gorai_010978</name>
</gene>
<comment type="caution">
    <text evidence="1">The sequence shown here is derived from an EMBL/GenBank/DDBJ whole genome shotgun (WGS) entry which is preliminary data.</text>
</comment>
<dbReference type="AlphaFoldDB" id="A0A7J8PY88"/>
<sequence length="20" mass="2385">MLVLRLCLDWSALHGFVRVR</sequence>
<reference evidence="1 2" key="1">
    <citation type="journal article" date="2019" name="Genome Biol. Evol.">
        <title>Insights into the evolution of the New World diploid cottons (Gossypium, subgenus Houzingenia) based on genome sequencing.</title>
        <authorList>
            <person name="Grover C.E."/>
            <person name="Arick M.A. 2nd"/>
            <person name="Thrash A."/>
            <person name="Conover J.L."/>
            <person name="Sanders W.S."/>
            <person name="Peterson D.G."/>
            <person name="Frelichowski J.E."/>
            <person name="Scheffler J.A."/>
            <person name="Scheffler B.E."/>
            <person name="Wendel J.F."/>
        </authorList>
    </citation>
    <scope>NUCLEOTIDE SEQUENCE [LARGE SCALE GENOMIC DNA]</scope>
    <source>
        <strain evidence="1">8</strain>
        <tissue evidence="1">Leaf</tissue>
    </source>
</reference>
<protein>
    <submittedName>
        <fullName evidence="1">Uncharacterized protein</fullName>
    </submittedName>
</protein>
<evidence type="ECO:0000313" key="1">
    <source>
        <dbReference type="EMBL" id="MBA0594056.1"/>
    </source>
</evidence>
<proteinExistence type="predicted"/>
<evidence type="ECO:0000313" key="2">
    <source>
        <dbReference type="Proteomes" id="UP000593578"/>
    </source>
</evidence>
<dbReference type="EMBL" id="JABEZZ010000009">
    <property type="protein sequence ID" value="MBA0594056.1"/>
    <property type="molecule type" value="Genomic_DNA"/>
</dbReference>
<name>A0A7J8PY88_GOSRA</name>